<keyword evidence="3" id="KW-1185">Reference proteome</keyword>
<feature type="domain" description="Phage head morphogenesis" evidence="1">
    <location>
        <begin position="54"/>
        <end position="184"/>
    </location>
</feature>
<evidence type="ECO:0000313" key="3">
    <source>
        <dbReference type="Proteomes" id="UP000245252"/>
    </source>
</evidence>
<dbReference type="Pfam" id="PF04233">
    <property type="entry name" value="Phage_Mu_F"/>
    <property type="match status" value="1"/>
</dbReference>
<dbReference type="AlphaFoldDB" id="A0A2U2DFP6"/>
<dbReference type="OrthoDB" id="9813502at2"/>
<dbReference type="InterPro" id="IPR006528">
    <property type="entry name" value="Phage_head_morphogenesis_dom"/>
</dbReference>
<evidence type="ECO:0000259" key="1">
    <source>
        <dbReference type="Pfam" id="PF04233"/>
    </source>
</evidence>
<protein>
    <recommendedName>
        <fullName evidence="1">Phage head morphogenesis domain-containing protein</fullName>
    </recommendedName>
</protein>
<proteinExistence type="predicted"/>
<accession>A0A2U2DFP6</accession>
<reference evidence="2 3" key="1">
    <citation type="submission" date="2018-05" db="EMBL/GenBank/DDBJ databases">
        <title>The draft genome of strain NS-104.</title>
        <authorList>
            <person name="Hang P."/>
            <person name="Jiang J."/>
        </authorList>
    </citation>
    <scope>NUCLEOTIDE SEQUENCE [LARGE SCALE GENOMIC DNA]</scope>
    <source>
        <strain evidence="2 3">NS-104</strain>
    </source>
</reference>
<name>A0A2U2DFP6_9HYPH</name>
<dbReference type="EMBL" id="QFBC01000034">
    <property type="protein sequence ID" value="PWE52146.1"/>
    <property type="molecule type" value="Genomic_DNA"/>
</dbReference>
<gene>
    <name evidence="2" type="ORF">DEM27_32625</name>
</gene>
<dbReference type="RefSeq" id="WP_109462392.1">
    <property type="nucleotide sequence ID" value="NZ_QFBC01000034.1"/>
</dbReference>
<sequence>MTIRQQFPQVPEVSEYFDRKALKPGFSWLDVWAEEHAYSFTVAKATEVELLTAFRNSISTAIATGQGFENWKKEIAKDLVKLGWDKPRMVKDPTGEQPDRMVNFGSDRRLKLIFWSNANSARSAGQWERAQRTKKALPYILYVRTTSGDPRPEHLAWVGLILPVDHPFWRSHWPPNGWQCKCQIRQISAREAERLMGTERVIGKTADGKDITIRYSDQVPDLGPDIQHRNRRTGEVTMVPPGLDPGWHTNPGLARASTLVENLEARLAGAAPADATAAVKSLWADPYAKLAPRLLDDVQLPAGVNAQLAAETGARSSVVSVSSKLIADQLASGAVSADDIANLPDLIADGTMAKPQKSGARSIVRKIGRAVMRSLLNLVDGKLRVTSLSKK</sequence>
<dbReference type="Proteomes" id="UP000245252">
    <property type="component" value="Unassembled WGS sequence"/>
</dbReference>
<organism evidence="2 3">
    <name type="scientific">Metarhizobium album</name>
    <dbReference type="NCBI Taxonomy" id="2182425"/>
    <lineage>
        <taxon>Bacteria</taxon>
        <taxon>Pseudomonadati</taxon>
        <taxon>Pseudomonadota</taxon>
        <taxon>Alphaproteobacteria</taxon>
        <taxon>Hyphomicrobiales</taxon>
        <taxon>Rhizobiaceae</taxon>
        <taxon>Metarhizobium</taxon>
    </lineage>
</organism>
<comment type="caution">
    <text evidence="2">The sequence shown here is derived from an EMBL/GenBank/DDBJ whole genome shotgun (WGS) entry which is preliminary data.</text>
</comment>
<evidence type="ECO:0000313" key="2">
    <source>
        <dbReference type="EMBL" id="PWE52146.1"/>
    </source>
</evidence>